<sequence>MTPGRFARQQRLLTSSDFRHVFAHPRRFNHPHLTMLVRSNQHAYARLGLAIPKRHIRRAVDRNRIKRQIRESFRAWQTKLVGWDIVMLARGGADRLSNRELRDVLESHWQKLATVCADS</sequence>
<comment type="function">
    <text evidence="1 7">RNaseP catalyzes the removal of the 5'-leader sequence from pre-tRNA to produce the mature 5'-terminus. It can also cleave other RNA substrates such as 4.5S RNA. The protein component plays an auxiliary but essential role in vivo by binding to the 5'-leader sequence and broadening the substrate specificity of the ribozyme.</text>
</comment>
<dbReference type="GO" id="GO:0000049">
    <property type="term" value="F:tRNA binding"/>
    <property type="evidence" value="ECO:0007669"/>
    <property type="project" value="UniProtKB-UniRule"/>
</dbReference>
<keyword evidence="3 7" id="KW-0540">Nuclease</keyword>
<dbReference type="GO" id="GO:0004526">
    <property type="term" value="F:ribonuclease P activity"/>
    <property type="evidence" value="ECO:0007669"/>
    <property type="project" value="UniProtKB-UniRule"/>
</dbReference>
<dbReference type="InterPro" id="IPR020539">
    <property type="entry name" value="RNase_P_CS"/>
</dbReference>
<evidence type="ECO:0000256" key="3">
    <source>
        <dbReference type="ARBA" id="ARBA00022722"/>
    </source>
</evidence>
<dbReference type="HAMAP" id="MF_00227">
    <property type="entry name" value="RNase_P"/>
    <property type="match status" value="1"/>
</dbReference>
<evidence type="ECO:0000313" key="9">
    <source>
        <dbReference type="EMBL" id="TDY03868.1"/>
    </source>
</evidence>
<evidence type="ECO:0000256" key="6">
    <source>
        <dbReference type="ARBA" id="ARBA00022884"/>
    </source>
</evidence>
<comment type="caution">
    <text evidence="9">The sequence shown here is derived from an EMBL/GenBank/DDBJ whole genome shotgun (WGS) entry which is preliminary data.</text>
</comment>
<dbReference type="PANTHER" id="PTHR33992:SF1">
    <property type="entry name" value="RIBONUCLEASE P PROTEIN COMPONENT"/>
    <property type="match status" value="1"/>
</dbReference>
<organism evidence="9 10">
    <name type="scientific">Thiohalophilus thiocyanatoxydans</name>
    <dbReference type="NCBI Taxonomy" id="381308"/>
    <lineage>
        <taxon>Bacteria</taxon>
        <taxon>Pseudomonadati</taxon>
        <taxon>Pseudomonadota</taxon>
        <taxon>Gammaproteobacteria</taxon>
        <taxon>Thiohalomonadales</taxon>
        <taxon>Thiohalophilaceae</taxon>
        <taxon>Thiohalophilus</taxon>
    </lineage>
</organism>
<dbReference type="PROSITE" id="PS00648">
    <property type="entry name" value="RIBONUCLEASE_P"/>
    <property type="match status" value="1"/>
</dbReference>
<keyword evidence="5 7" id="KW-0378">Hydrolase</keyword>
<dbReference type="EC" id="3.1.26.5" evidence="7 8"/>
<dbReference type="OrthoDB" id="9796422at2"/>
<dbReference type="EMBL" id="SOQX01000001">
    <property type="protein sequence ID" value="TDY03868.1"/>
    <property type="molecule type" value="Genomic_DNA"/>
</dbReference>
<dbReference type="NCBIfam" id="TIGR00188">
    <property type="entry name" value="rnpA"/>
    <property type="match status" value="1"/>
</dbReference>
<dbReference type="SUPFAM" id="SSF54211">
    <property type="entry name" value="Ribosomal protein S5 domain 2-like"/>
    <property type="match status" value="1"/>
</dbReference>
<dbReference type="AlphaFoldDB" id="A0A4R8ITC5"/>
<dbReference type="Pfam" id="PF00825">
    <property type="entry name" value="Ribonuclease_P"/>
    <property type="match status" value="1"/>
</dbReference>
<dbReference type="Gene3D" id="3.30.230.10">
    <property type="match status" value="1"/>
</dbReference>
<accession>A0A4R8ITC5</accession>
<proteinExistence type="inferred from homology"/>
<name>A0A4R8ITC5_9GAMM</name>
<protein>
    <recommendedName>
        <fullName evidence="7 8">Ribonuclease P protein component</fullName>
        <shortName evidence="7">RNase P protein</shortName>
        <shortName evidence="7">RNaseP protein</shortName>
        <ecNumber evidence="7 8">3.1.26.5</ecNumber>
    </recommendedName>
    <alternativeName>
        <fullName evidence="7">Protein C5</fullName>
    </alternativeName>
</protein>
<dbReference type="Proteomes" id="UP000294914">
    <property type="component" value="Unassembled WGS sequence"/>
</dbReference>
<keyword evidence="10" id="KW-1185">Reference proteome</keyword>
<dbReference type="InterPro" id="IPR020568">
    <property type="entry name" value="Ribosomal_Su5_D2-typ_SF"/>
</dbReference>
<comment type="catalytic activity">
    <reaction evidence="7">
        <text>Endonucleolytic cleavage of RNA, removing 5'-extranucleotides from tRNA precursor.</text>
        <dbReference type="EC" id="3.1.26.5"/>
    </reaction>
</comment>
<dbReference type="RefSeq" id="WP_134080439.1">
    <property type="nucleotide sequence ID" value="NZ_SOQX01000001.1"/>
</dbReference>
<evidence type="ECO:0000256" key="2">
    <source>
        <dbReference type="ARBA" id="ARBA00022694"/>
    </source>
</evidence>
<evidence type="ECO:0000256" key="1">
    <source>
        <dbReference type="ARBA" id="ARBA00002663"/>
    </source>
</evidence>
<dbReference type="GO" id="GO:0001682">
    <property type="term" value="P:tRNA 5'-leader removal"/>
    <property type="evidence" value="ECO:0007669"/>
    <property type="project" value="UniProtKB-UniRule"/>
</dbReference>
<dbReference type="PANTHER" id="PTHR33992">
    <property type="entry name" value="RIBONUCLEASE P PROTEIN COMPONENT"/>
    <property type="match status" value="1"/>
</dbReference>
<keyword evidence="6 7" id="KW-0694">RNA-binding</keyword>
<evidence type="ECO:0000313" key="10">
    <source>
        <dbReference type="Proteomes" id="UP000294914"/>
    </source>
</evidence>
<evidence type="ECO:0000256" key="4">
    <source>
        <dbReference type="ARBA" id="ARBA00022759"/>
    </source>
</evidence>
<keyword evidence="2 7" id="KW-0819">tRNA processing</keyword>
<dbReference type="GO" id="GO:0030677">
    <property type="term" value="C:ribonuclease P complex"/>
    <property type="evidence" value="ECO:0007669"/>
    <property type="project" value="TreeGrafter"/>
</dbReference>
<reference evidence="9 10" key="1">
    <citation type="submission" date="2019-03" db="EMBL/GenBank/DDBJ databases">
        <title>Genomic Encyclopedia of Type Strains, Phase IV (KMG-IV): sequencing the most valuable type-strain genomes for metagenomic binning, comparative biology and taxonomic classification.</title>
        <authorList>
            <person name="Goeker M."/>
        </authorList>
    </citation>
    <scope>NUCLEOTIDE SEQUENCE [LARGE SCALE GENOMIC DNA]</scope>
    <source>
        <strain evidence="9 10">DSM 16326</strain>
    </source>
</reference>
<gene>
    <name evidence="7" type="primary">rnpA</name>
    <name evidence="9" type="ORF">EDC23_0239</name>
</gene>
<evidence type="ECO:0000256" key="8">
    <source>
        <dbReference type="NCBIfam" id="TIGR00188"/>
    </source>
</evidence>
<evidence type="ECO:0000256" key="5">
    <source>
        <dbReference type="ARBA" id="ARBA00022801"/>
    </source>
</evidence>
<comment type="similarity">
    <text evidence="7">Belongs to the RnpA family.</text>
</comment>
<dbReference type="InterPro" id="IPR014721">
    <property type="entry name" value="Ribsml_uS5_D2-typ_fold_subgr"/>
</dbReference>
<comment type="subunit">
    <text evidence="7">Consists of a catalytic RNA component (M1 or rnpB) and a protein subunit.</text>
</comment>
<dbReference type="InterPro" id="IPR000100">
    <property type="entry name" value="RNase_P"/>
</dbReference>
<keyword evidence="4 7" id="KW-0255">Endonuclease</keyword>
<dbReference type="GO" id="GO:0042781">
    <property type="term" value="F:3'-tRNA processing endoribonuclease activity"/>
    <property type="evidence" value="ECO:0007669"/>
    <property type="project" value="TreeGrafter"/>
</dbReference>
<evidence type="ECO:0000256" key="7">
    <source>
        <dbReference type="HAMAP-Rule" id="MF_00227"/>
    </source>
</evidence>